<evidence type="ECO:0000256" key="2">
    <source>
        <dbReference type="ARBA" id="ARBA00006339"/>
    </source>
</evidence>
<dbReference type="AlphaFoldDB" id="A0A8K0A6P1"/>
<evidence type="ECO:0000256" key="9">
    <source>
        <dbReference type="RuleBase" id="RU364020"/>
    </source>
</evidence>
<dbReference type="SUPFAM" id="SSF52540">
    <property type="entry name" value="P-loop containing nucleoside triphosphate hydrolases"/>
    <property type="match status" value="1"/>
</dbReference>
<evidence type="ECO:0000256" key="10">
    <source>
        <dbReference type="SAM" id="MobiDB-lite"/>
    </source>
</evidence>
<evidence type="ECO:0000256" key="8">
    <source>
        <dbReference type="ARBA" id="ARBA00023180"/>
    </source>
</evidence>
<dbReference type="PANTHER" id="PTHR12137:SF33">
    <property type="entry name" value="CARBOHYDRATE SULFOTRANSFERASE 14"/>
    <property type="match status" value="1"/>
</dbReference>
<sequence length="360" mass="41445">MSGWGRSRRCLFVFLLLVVMATLFLATFVDRRVLVGQVRGLRDGTTGEAPGKRDALRFPAGTADSQSRQHADPGTREIRRERTGAAGRKVTSQPRTLKHGCRDGNAARDVSDLSSRQRWNALRHIIVNDEYRFLYCYVPKVACTTWKRVISVLEGRFSDPEHIPMDMYKFHVQNWTYLSHYPAASVAYRLQHYYKFMFVRDPLARVVSAFRDKFERRMEAFSLKEAWTILETYRQGPLSLQNVSRPNITFQEFVQYVVDTPHSSMNQHWRSYLGLCQPCAIHYDFVGHLDTLEDDAKTVLSAIGADDKVAFPARSAFYSHASSEAAVNHYLSQLSPDLFQKLVSKYETDYSIFGYKLPER</sequence>
<evidence type="ECO:0000256" key="6">
    <source>
        <dbReference type="ARBA" id="ARBA00023034"/>
    </source>
</evidence>
<comment type="similarity">
    <text evidence="2 9">Belongs to the sulfotransferase 2 family.</text>
</comment>
<keyword evidence="7" id="KW-0472">Membrane</keyword>
<dbReference type="EMBL" id="OV696691">
    <property type="protein sequence ID" value="CAH1268446.1"/>
    <property type="molecule type" value="Genomic_DNA"/>
</dbReference>
<dbReference type="InterPro" id="IPR005331">
    <property type="entry name" value="Sulfotransferase"/>
</dbReference>
<dbReference type="InterPro" id="IPR027417">
    <property type="entry name" value="P-loop_NTPase"/>
</dbReference>
<keyword evidence="6 9" id="KW-0333">Golgi apparatus</keyword>
<dbReference type="GO" id="GO:0008146">
    <property type="term" value="F:sulfotransferase activity"/>
    <property type="evidence" value="ECO:0007669"/>
    <property type="project" value="InterPro"/>
</dbReference>
<keyword evidence="9" id="KW-0735">Signal-anchor</keyword>
<evidence type="ECO:0000313" key="11">
    <source>
        <dbReference type="EMBL" id="CAH1268446.1"/>
    </source>
</evidence>
<keyword evidence="3 9" id="KW-0808">Transferase</keyword>
<organism evidence="11 12">
    <name type="scientific">Branchiostoma lanceolatum</name>
    <name type="common">Common lancelet</name>
    <name type="synonym">Amphioxus lanceolatum</name>
    <dbReference type="NCBI Taxonomy" id="7740"/>
    <lineage>
        <taxon>Eukaryota</taxon>
        <taxon>Metazoa</taxon>
        <taxon>Chordata</taxon>
        <taxon>Cephalochordata</taxon>
        <taxon>Leptocardii</taxon>
        <taxon>Amphioxiformes</taxon>
        <taxon>Branchiostomatidae</taxon>
        <taxon>Branchiostoma</taxon>
    </lineage>
</organism>
<evidence type="ECO:0000256" key="1">
    <source>
        <dbReference type="ARBA" id="ARBA00004323"/>
    </source>
</evidence>
<keyword evidence="5" id="KW-1133">Transmembrane helix</keyword>
<dbReference type="GO" id="GO:0000139">
    <property type="term" value="C:Golgi membrane"/>
    <property type="evidence" value="ECO:0007669"/>
    <property type="project" value="UniProtKB-SubCell"/>
</dbReference>
<dbReference type="Proteomes" id="UP000838412">
    <property type="component" value="Chromosome 6"/>
</dbReference>
<dbReference type="PANTHER" id="PTHR12137">
    <property type="entry name" value="CARBOHYDRATE SULFOTRANSFERASE"/>
    <property type="match status" value="1"/>
</dbReference>
<dbReference type="OrthoDB" id="2019940at2759"/>
<evidence type="ECO:0000256" key="3">
    <source>
        <dbReference type="ARBA" id="ARBA00022679"/>
    </source>
</evidence>
<accession>A0A8K0A6P1</accession>
<dbReference type="GO" id="GO:0016051">
    <property type="term" value="P:carbohydrate biosynthetic process"/>
    <property type="evidence" value="ECO:0007669"/>
    <property type="project" value="InterPro"/>
</dbReference>
<feature type="region of interest" description="Disordered" evidence="10">
    <location>
        <begin position="44"/>
        <end position="97"/>
    </location>
</feature>
<evidence type="ECO:0000313" key="12">
    <source>
        <dbReference type="Proteomes" id="UP000838412"/>
    </source>
</evidence>
<protein>
    <recommendedName>
        <fullName evidence="9">Carbohydrate sulfotransferase</fullName>
        <ecNumber evidence="9">2.8.2.-</ecNumber>
    </recommendedName>
</protein>
<reference evidence="11" key="1">
    <citation type="submission" date="2022-01" db="EMBL/GenBank/DDBJ databases">
        <authorList>
            <person name="Braso-Vives M."/>
        </authorList>
    </citation>
    <scope>NUCLEOTIDE SEQUENCE</scope>
</reference>
<evidence type="ECO:0000256" key="7">
    <source>
        <dbReference type="ARBA" id="ARBA00023136"/>
    </source>
</evidence>
<gene>
    <name evidence="11" type="primary">CHST14</name>
    <name evidence="11" type="ORF">BLAG_LOCUS21379</name>
</gene>
<keyword evidence="8 9" id="KW-0325">Glycoprotein</keyword>
<comment type="subcellular location">
    <subcellularLocation>
        <location evidence="1 9">Golgi apparatus membrane</location>
        <topology evidence="1 9">Single-pass type II membrane protein</topology>
    </subcellularLocation>
</comment>
<keyword evidence="9" id="KW-0119">Carbohydrate metabolism</keyword>
<name>A0A8K0A6P1_BRALA</name>
<keyword evidence="12" id="KW-1185">Reference proteome</keyword>
<dbReference type="EC" id="2.8.2.-" evidence="9"/>
<dbReference type="InterPro" id="IPR018011">
    <property type="entry name" value="Carb_sulfotrans_8-10"/>
</dbReference>
<dbReference type="EMBL" id="OV696691">
    <property type="protein sequence ID" value="CAH1268447.1"/>
    <property type="molecule type" value="Genomic_DNA"/>
</dbReference>
<keyword evidence="4" id="KW-0812">Transmembrane</keyword>
<evidence type="ECO:0000256" key="5">
    <source>
        <dbReference type="ARBA" id="ARBA00022989"/>
    </source>
</evidence>
<proteinExistence type="inferred from homology"/>
<feature type="compositionally biased region" description="Basic and acidic residues" evidence="10">
    <location>
        <begin position="67"/>
        <end position="83"/>
    </location>
</feature>
<dbReference type="Pfam" id="PF03567">
    <property type="entry name" value="Sulfotransfer_2"/>
    <property type="match status" value="1"/>
</dbReference>
<evidence type="ECO:0000256" key="4">
    <source>
        <dbReference type="ARBA" id="ARBA00022692"/>
    </source>
</evidence>